<keyword evidence="6" id="KW-0442">Lipid degradation</keyword>
<name>A0A7R9L6Q5_9ACAR</name>
<dbReference type="GO" id="GO:0032587">
    <property type="term" value="C:ruffle membrane"/>
    <property type="evidence" value="ECO:0007669"/>
    <property type="project" value="TreeGrafter"/>
</dbReference>
<comment type="catalytic activity">
    <reaction evidence="6">
        <text>a 1,2-diacyl-sn-glycero-3-phospho-(1D-myo-inositol-4,5-bisphosphate) + H2O = 1D-myo-inositol 1,4,5-trisphosphate + a 1,2-diacyl-sn-glycerol + H(+)</text>
        <dbReference type="Rhea" id="RHEA:33179"/>
        <dbReference type="ChEBI" id="CHEBI:15377"/>
        <dbReference type="ChEBI" id="CHEBI:15378"/>
        <dbReference type="ChEBI" id="CHEBI:17815"/>
        <dbReference type="ChEBI" id="CHEBI:58456"/>
        <dbReference type="ChEBI" id="CHEBI:203600"/>
        <dbReference type="EC" id="3.1.4.11"/>
    </reaction>
</comment>
<dbReference type="SUPFAM" id="SSF49562">
    <property type="entry name" value="C2 domain (Calcium/lipid-binding domain, CaLB)"/>
    <property type="match status" value="1"/>
</dbReference>
<dbReference type="InterPro" id="IPR035892">
    <property type="entry name" value="C2_domain_sf"/>
</dbReference>
<keyword evidence="5" id="KW-0456">Lyase</keyword>
<dbReference type="GO" id="GO:0010634">
    <property type="term" value="P:positive regulation of epithelial cell migration"/>
    <property type="evidence" value="ECO:0007669"/>
    <property type="project" value="TreeGrafter"/>
</dbReference>
<reference evidence="8" key="1">
    <citation type="submission" date="2020-11" db="EMBL/GenBank/DDBJ databases">
        <authorList>
            <person name="Tran Van P."/>
        </authorList>
    </citation>
    <scope>NUCLEOTIDE SEQUENCE</scope>
</reference>
<dbReference type="Gene3D" id="2.60.40.150">
    <property type="entry name" value="C2 domain"/>
    <property type="match status" value="1"/>
</dbReference>
<dbReference type="PANTHER" id="PTHR10336">
    <property type="entry name" value="PHOSPHOINOSITIDE-SPECIFIC PHOSPHOLIPASE C FAMILY PROTEIN"/>
    <property type="match status" value="1"/>
</dbReference>
<dbReference type="Gene3D" id="3.20.20.190">
    <property type="entry name" value="Phosphatidylinositol (PI) phosphodiesterase"/>
    <property type="match status" value="1"/>
</dbReference>
<dbReference type="InterPro" id="IPR001192">
    <property type="entry name" value="PI-PLC_fam"/>
</dbReference>
<dbReference type="GO" id="GO:0051209">
    <property type="term" value="P:release of sequestered calcium ion into cytosol"/>
    <property type="evidence" value="ECO:0007669"/>
    <property type="project" value="TreeGrafter"/>
</dbReference>
<dbReference type="GO" id="GO:0016829">
    <property type="term" value="F:lyase activity"/>
    <property type="evidence" value="ECO:0007669"/>
    <property type="project" value="UniProtKB-KW"/>
</dbReference>
<accession>A0A7R9L6Q5</accession>
<dbReference type="AlphaFoldDB" id="A0A7R9L6Q5"/>
<dbReference type="PANTHER" id="PTHR10336:SF159">
    <property type="entry name" value="1-PHOSPHATIDYLINOSITOL 4,5-BISPHOSPHATE PHOSPHODIESTERASE GAMMA"/>
    <property type="match status" value="1"/>
</dbReference>
<dbReference type="SUPFAM" id="SSF51695">
    <property type="entry name" value="PLC-like phosphodiesterases"/>
    <property type="match status" value="1"/>
</dbReference>
<dbReference type="GO" id="GO:0016042">
    <property type="term" value="P:lipid catabolic process"/>
    <property type="evidence" value="ECO:0007669"/>
    <property type="project" value="UniProtKB-KW"/>
</dbReference>
<dbReference type="GO" id="GO:0046872">
    <property type="term" value="F:metal ion binding"/>
    <property type="evidence" value="ECO:0007669"/>
    <property type="project" value="UniProtKB-KW"/>
</dbReference>
<organism evidence="8">
    <name type="scientific">Medioppia subpectinata</name>
    <dbReference type="NCBI Taxonomy" id="1979941"/>
    <lineage>
        <taxon>Eukaryota</taxon>
        <taxon>Metazoa</taxon>
        <taxon>Ecdysozoa</taxon>
        <taxon>Arthropoda</taxon>
        <taxon>Chelicerata</taxon>
        <taxon>Arachnida</taxon>
        <taxon>Acari</taxon>
        <taxon>Acariformes</taxon>
        <taxon>Sarcoptiformes</taxon>
        <taxon>Oribatida</taxon>
        <taxon>Brachypylina</taxon>
        <taxon>Oppioidea</taxon>
        <taxon>Oppiidae</taxon>
        <taxon>Medioppia</taxon>
    </lineage>
</organism>
<dbReference type="OrthoDB" id="269822at2759"/>
<dbReference type="PRINTS" id="PR00390">
    <property type="entry name" value="PHPHLIPASEC"/>
</dbReference>
<feature type="non-terminal residue" evidence="8">
    <location>
        <position position="278"/>
    </location>
</feature>
<evidence type="ECO:0000313" key="9">
    <source>
        <dbReference type="Proteomes" id="UP000759131"/>
    </source>
</evidence>
<evidence type="ECO:0000256" key="6">
    <source>
        <dbReference type="RuleBase" id="RU361133"/>
    </source>
</evidence>
<evidence type="ECO:0000259" key="7">
    <source>
        <dbReference type="PROSITE" id="PS50008"/>
    </source>
</evidence>
<evidence type="ECO:0000313" key="8">
    <source>
        <dbReference type="EMBL" id="CAD7636010.1"/>
    </source>
</evidence>
<comment type="catalytic activity">
    <reaction evidence="1">
        <text>an N-(acyl)-sphingosylphosphoethanolamine = an N-(acyl)-sphingosyl-1,3-cyclic phosphate + ethanolamine</text>
        <dbReference type="Rhea" id="RHEA:60648"/>
        <dbReference type="ChEBI" id="CHEBI:57603"/>
        <dbReference type="ChEBI" id="CHEBI:143891"/>
        <dbReference type="ChEBI" id="CHEBI:143892"/>
    </reaction>
</comment>
<dbReference type="InterPro" id="IPR017946">
    <property type="entry name" value="PLC-like_Pdiesterase_TIM-brl"/>
</dbReference>
<protein>
    <recommendedName>
        <fullName evidence="6">Phosphoinositide phospholipase C</fullName>
        <ecNumber evidence="6">3.1.4.11</ecNumber>
    </recommendedName>
</protein>
<dbReference type="InterPro" id="IPR001711">
    <property type="entry name" value="PLipase_C_Pinositol-sp_Y"/>
</dbReference>
<proteinExistence type="predicted"/>
<keyword evidence="6" id="KW-0378">Hydrolase</keyword>
<gene>
    <name evidence="8" type="ORF">OSB1V03_LOCUS16399</name>
</gene>
<dbReference type="GO" id="GO:0046488">
    <property type="term" value="P:phosphatidylinositol metabolic process"/>
    <property type="evidence" value="ECO:0007669"/>
    <property type="project" value="TreeGrafter"/>
</dbReference>
<keyword evidence="2" id="KW-0479">Metal-binding</keyword>
<evidence type="ECO:0000256" key="2">
    <source>
        <dbReference type="ARBA" id="ARBA00022723"/>
    </source>
</evidence>
<feature type="domain" description="PI-PLC Y-box" evidence="7">
    <location>
        <begin position="103"/>
        <end position="216"/>
    </location>
</feature>
<dbReference type="EC" id="3.1.4.11" evidence="6"/>
<dbReference type="GO" id="GO:0048015">
    <property type="term" value="P:phosphatidylinositol-mediated signaling"/>
    <property type="evidence" value="ECO:0007669"/>
    <property type="project" value="TreeGrafter"/>
</dbReference>
<dbReference type="SMART" id="SM00149">
    <property type="entry name" value="PLCYc"/>
    <property type="match status" value="1"/>
</dbReference>
<keyword evidence="3" id="KW-0460">Magnesium</keyword>
<keyword evidence="6" id="KW-0443">Lipid metabolism</keyword>
<evidence type="ECO:0000256" key="3">
    <source>
        <dbReference type="ARBA" id="ARBA00022842"/>
    </source>
</evidence>
<keyword evidence="4" id="KW-1015">Disulfide bond</keyword>
<keyword evidence="9" id="KW-1185">Reference proteome</keyword>
<evidence type="ECO:0000256" key="1">
    <source>
        <dbReference type="ARBA" id="ARBA00000110"/>
    </source>
</evidence>
<evidence type="ECO:0000256" key="4">
    <source>
        <dbReference type="ARBA" id="ARBA00023157"/>
    </source>
</evidence>
<dbReference type="Pfam" id="PF00387">
    <property type="entry name" value="PI-PLC-Y"/>
    <property type="match status" value="1"/>
</dbReference>
<feature type="non-terminal residue" evidence="8">
    <location>
        <position position="1"/>
    </location>
</feature>
<dbReference type="EMBL" id="CAJPIZ010018201">
    <property type="protein sequence ID" value="CAG2116440.1"/>
    <property type="molecule type" value="Genomic_DNA"/>
</dbReference>
<dbReference type="Proteomes" id="UP000759131">
    <property type="component" value="Unassembled WGS sequence"/>
</dbReference>
<dbReference type="GO" id="GO:0004435">
    <property type="term" value="F:phosphatidylinositol-4,5-bisphosphate phospholipase C activity"/>
    <property type="evidence" value="ECO:0007669"/>
    <property type="project" value="UniProtKB-EC"/>
</dbReference>
<dbReference type="PROSITE" id="PS50008">
    <property type="entry name" value="PIPLC_Y_DOMAIN"/>
    <property type="match status" value="1"/>
</dbReference>
<dbReference type="EMBL" id="OC872776">
    <property type="protein sequence ID" value="CAD7636010.1"/>
    <property type="molecule type" value="Genomic_DNA"/>
</dbReference>
<sequence>CLFVRTDGRRRRQLVSSVAETILWRDVQKRDINFARLRTYWRIIRLKDRGVEHNMRTDRVDRRTDVLVYKAEVNRTTTLGGIIFPLIRQNQEMEKSLRIAQELSNLIIYCRAVQFVPNKAGHFTEMSSFPESKVEKFLSPNNSQVKLIKHNETQFTRVYPKGGRIDSSNYDPMKMWLNGIQMAALNYQTPDRAMQLNGAKFRQNGRSGYVLRSDLMFDEHFNPCDRTSLKGVETLSLTIKVLGARHLMKSGRGIICPLVEVEIVGTDYDAHKQKTTTI</sequence>
<evidence type="ECO:0000256" key="5">
    <source>
        <dbReference type="ARBA" id="ARBA00023239"/>
    </source>
</evidence>